<dbReference type="RefSeq" id="WP_048499683.1">
    <property type="nucleotide sequence ID" value="NZ_LFNG01000011.1"/>
</dbReference>
<keyword evidence="4" id="KW-1185">Reference proteome</keyword>
<evidence type="ECO:0000313" key="3">
    <source>
        <dbReference type="EMBL" id="KMQ71050.1"/>
    </source>
</evidence>
<proteinExistence type="predicted"/>
<organism evidence="3 4">
    <name type="scientific">Chryseobacterium koreense CCUG 49689</name>
    <dbReference type="NCBI Taxonomy" id="1304281"/>
    <lineage>
        <taxon>Bacteria</taxon>
        <taxon>Pseudomonadati</taxon>
        <taxon>Bacteroidota</taxon>
        <taxon>Flavobacteriia</taxon>
        <taxon>Flavobacteriales</taxon>
        <taxon>Weeksellaceae</taxon>
        <taxon>Chryseobacterium group</taxon>
        <taxon>Chryseobacterium</taxon>
    </lineage>
</organism>
<reference evidence="3 4" key="1">
    <citation type="journal article" date="2004" name="Int. J. Syst. Evol. Microbiol.">
        <title>Kaistella koreensis gen. nov., sp. nov., a novel member of the Chryseobacterium-Bergeyella-Riemerella branch.</title>
        <authorList>
            <person name="Kim M.K."/>
            <person name="Im W.T."/>
            <person name="Shin Y.K."/>
            <person name="Lim J.H."/>
            <person name="Kim S.H."/>
            <person name="Lee B.C."/>
            <person name="Park M.Y."/>
            <person name="Lee K.Y."/>
            <person name="Lee S.T."/>
        </authorList>
    </citation>
    <scope>NUCLEOTIDE SEQUENCE [LARGE SCALE GENOMIC DNA]</scope>
    <source>
        <strain evidence="3 4">CCUG 49689</strain>
    </source>
</reference>
<dbReference type="InterPro" id="IPR001296">
    <property type="entry name" value="Glyco_trans_1"/>
</dbReference>
<comment type="caution">
    <text evidence="3">The sequence shown here is derived from an EMBL/GenBank/DDBJ whole genome shotgun (WGS) entry which is preliminary data.</text>
</comment>
<dbReference type="Gene3D" id="3.40.50.2000">
    <property type="entry name" value="Glycogen Phosphorylase B"/>
    <property type="match status" value="1"/>
</dbReference>
<gene>
    <name evidence="3" type="ORF">ACM44_08875</name>
</gene>
<dbReference type="Proteomes" id="UP000035900">
    <property type="component" value="Unassembled WGS sequence"/>
</dbReference>
<feature type="domain" description="Glycosyl transferase family 1" evidence="2">
    <location>
        <begin position="226"/>
        <end position="301"/>
    </location>
</feature>
<dbReference type="PANTHER" id="PTHR46401">
    <property type="entry name" value="GLYCOSYLTRANSFERASE WBBK-RELATED"/>
    <property type="match status" value="1"/>
</dbReference>
<evidence type="ECO:0000256" key="1">
    <source>
        <dbReference type="ARBA" id="ARBA00022679"/>
    </source>
</evidence>
<dbReference type="PANTHER" id="PTHR46401:SF2">
    <property type="entry name" value="GLYCOSYLTRANSFERASE WBBK-RELATED"/>
    <property type="match status" value="1"/>
</dbReference>
<evidence type="ECO:0000259" key="2">
    <source>
        <dbReference type="Pfam" id="PF00534"/>
    </source>
</evidence>
<dbReference type="EMBL" id="LFNG01000011">
    <property type="protein sequence ID" value="KMQ71050.1"/>
    <property type="molecule type" value="Genomic_DNA"/>
</dbReference>
<sequence length="340" mass="39531">MNHRIYFICPTNKSVTGGVKQIYKQVEILRRNGFDAVLLLKKKGKESWFESNVVIESNPYIFKKIKYSYQNKKISFWHKILLRILRLRSKPLQKDSILVFPEIYGPRICHIEPLHKKVIFNQNCYYTFEHYQMNEDLSRIPYKGIMATICVSADSEKYLKTAFPETPVFRIHLGIDEKIFEFSSAKKKQIAFMPRKLSQDAVQIINILRNRKNIEGWDFVAIDNKTEREVANILKESAIFLSFNHQEGFGLPPAEAMSCGCYVIGYRGQAGTEYFKDEFSTAISEGNIIDFVKSVEEIAGEFQTFQDKGIIASQFIKSHYNLQIEETDILRTWKSVLNLS</sequence>
<dbReference type="STRING" id="1304281.ACM44_08875"/>
<dbReference type="GO" id="GO:0016757">
    <property type="term" value="F:glycosyltransferase activity"/>
    <property type="evidence" value="ECO:0007669"/>
    <property type="project" value="InterPro"/>
</dbReference>
<keyword evidence="1" id="KW-0808">Transferase</keyword>
<dbReference type="Pfam" id="PF00534">
    <property type="entry name" value="Glycos_transf_1"/>
    <property type="match status" value="1"/>
</dbReference>
<accession>A0A0J7LPQ9</accession>
<name>A0A0J7LPQ9_9FLAO</name>
<dbReference type="AlphaFoldDB" id="A0A0J7LPQ9"/>
<dbReference type="SUPFAM" id="SSF53756">
    <property type="entry name" value="UDP-Glycosyltransferase/glycogen phosphorylase"/>
    <property type="match status" value="1"/>
</dbReference>
<evidence type="ECO:0000313" key="4">
    <source>
        <dbReference type="Proteomes" id="UP000035900"/>
    </source>
</evidence>
<dbReference type="PATRIC" id="fig|1304281.5.peg.1908"/>
<dbReference type="OrthoDB" id="9797829at2"/>
<protein>
    <recommendedName>
        <fullName evidence="2">Glycosyl transferase family 1 domain-containing protein</fullName>
    </recommendedName>
</protein>
<dbReference type="GO" id="GO:0009103">
    <property type="term" value="P:lipopolysaccharide biosynthetic process"/>
    <property type="evidence" value="ECO:0007669"/>
    <property type="project" value="TreeGrafter"/>
</dbReference>